<dbReference type="InterPro" id="IPR031160">
    <property type="entry name" value="F_BAR_dom"/>
</dbReference>
<evidence type="ECO:0000313" key="12">
    <source>
        <dbReference type="EMBL" id="GMM49334.1"/>
    </source>
</evidence>
<evidence type="ECO:0000256" key="3">
    <source>
        <dbReference type="ARBA" id="ARBA00022490"/>
    </source>
</evidence>
<evidence type="ECO:0000256" key="1">
    <source>
        <dbReference type="ARBA" id="ARBA00004245"/>
    </source>
</evidence>
<keyword evidence="7 8" id="KW-0175">Coiled coil</keyword>
<evidence type="ECO:0008006" key="14">
    <source>
        <dbReference type="Google" id="ProtNLM"/>
    </source>
</evidence>
<comment type="caution">
    <text evidence="12">The sequence shown here is derived from an EMBL/GenBank/DDBJ whole genome shotgun (WGS) entry which is preliminary data.</text>
</comment>
<evidence type="ECO:0000256" key="2">
    <source>
        <dbReference type="ARBA" id="ARBA00022443"/>
    </source>
</evidence>
<dbReference type="InterPro" id="IPR001060">
    <property type="entry name" value="FCH_dom"/>
</dbReference>
<dbReference type="GO" id="GO:0009898">
    <property type="term" value="C:cytoplasmic side of plasma membrane"/>
    <property type="evidence" value="ECO:0007669"/>
    <property type="project" value="TreeGrafter"/>
</dbReference>
<keyword evidence="3" id="KW-0963">Cytoplasm</keyword>
<evidence type="ECO:0000256" key="5">
    <source>
        <dbReference type="ARBA" id="ARBA00023212"/>
    </source>
</evidence>
<accession>A0AAV5RCX6</accession>
<evidence type="ECO:0000256" key="7">
    <source>
        <dbReference type="PROSITE-ProRule" id="PRU01077"/>
    </source>
</evidence>
<keyword evidence="5" id="KW-0206">Cytoskeleton</keyword>
<protein>
    <recommendedName>
        <fullName evidence="14">Septation protein imp2</fullName>
    </recommendedName>
</protein>
<dbReference type="PROSITE" id="PS51741">
    <property type="entry name" value="F_BAR"/>
    <property type="match status" value="1"/>
</dbReference>
<dbReference type="Gene3D" id="1.20.1270.60">
    <property type="entry name" value="Arfaptin homology (AH) domain/BAR domain"/>
    <property type="match status" value="1"/>
</dbReference>
<dbReference type="Gene3D" id="2.30.30.40">
    <property type="entry name" value="SH3 Domains"/>
    <property type="match status" value="1"/>
</dbReference>
<dbReference type="PANTHER" id="PTHR23065">
    <property type="entry name" value="PROLINE-SERINE-THREONINE PHOSPHATASE INTERACTING PROTEIN 1"/>
    <property type="match status" value="1"/>
</dbReference>
<evidence type="ECO:0000256" key="8">
    <source>
        <dbReference type="SAM" id="Coils"/>
    </source>
</evidence>
<dbReference type="AlphaFoldDB" id="A0AAV5RCX6"/>
<organism evidence="12 13">
    <name type="scientific">Starmerella bacillaris</name>
    <name type="common">Yeast</name>
    <name type="synonym">Candida zemplinina</name>
    <dbReference type="NCBI Taxonomy" id="1247836"/>
    <lineage>
        <taxon>Eukaryota</taxon>
        <taxon>Fungi</taxon>
        <taxon>Dikarya</taxon>
        <taxon>Ascomycota</taxon>
        <taxon>Saccharomycotina</taxon>
        <taxon>Dipodascomycetes</taxon>
        <taxon>Dipodascales</taxon>
        <taxon>Trichomonascaceae</taxon>
        <taxon>Starmerella</taxon>
    </lineage>
</organism>
<dbReference type="GO" id="GO:0030036">
    <property type="term" value="P:actin cytoskeleton organization"/>
    <property type="evidence" value="ECO:0007669"/>
    <property type="project" value="UniProtKB-ARBA"/>
</dbReference>
<comment type="subcellular location">
    <subcellularLocation>
        <location evidence="1">Cytoplasm</location>
        <location evidence="1">Cytoskeleton</location>
    </subcellularLocation>
</comment>
<dbReference type="InterPro" id="IPR036028">
    <property type="entry name" value="SH3-like_dom_sf"/>
</dbReference>
<keyword evidence="13" id="KW-1185">Reference proteome</keyword>
<dbReference type="Pfam" id="PF00018">
    <property type="entry name" value="SH3_1"/>
    <property type="match status" value="1"/>
</dbReference>
<dbReference type="SMART" id="SM00326">
    <property type="entry name" value="SH3"/>
    <property type="match status" value="1"/>
</dbReference>
<keyword evidence="2 6" id="KW-0728">SH3 domain</keyword>
<feature type="domain" description="F-BAR" evidence="11">
    <location>
        <begin position="1"/>
        <end position="253"/>
    </location>
</feature>
<dbReference type="CDD" id="cd00174">
    <property type="entry name" value="SH3"/>
    <property type="match status" value="1"/>
</dbReference>
<feature type="domain" description="SH3" evidence="10">
    <location>
        <begin position="559"/>
        <end position="618"/>
    </location>
</feature>
<dbReference type="PRINTS" id="PR00452">
    <property type="entry name" value="SH3DOMAIN"/>
</dbReference>
<keyword evidence="4" id="KW-0597">Phosphoprotein</keyword>
<evidence type="ECO:0000256" key="6">
    <source>
        <dbReference type="PROSITE-ProRule" id="PRU00192"/>
    </source>
</evidence>
<evidence type="ECO:0000259" key="10">
    <source>
        <dbReference type="PROSITE" id="PS50002"/>
    </source>
</evidence>
<dbReference type="PROSITE" id="PS50002">
    <property type="entry name" value="SH3"/>
    <property type="match status" value="1"/>
</dbReference>
<dbReference type="Pfam" id="PF00611">
    <property type="entry name" value="FCH"/>
    <property type="match status" value="1"/>
</dbReference>
<dbReference type="SMART" id="SM00055">
    <property type="entry name" value="FCH"/>
    <property type="match status" value="1"/>
</dbReference>
<dbReference type="InterPro" id="IPR001452">
    <property type="entry name" value="SH3_domain"/>
</dbReference>
<proteinExistence type="predicted"/>
<dbReference type="PANTHER" id="PTHR23065:SF7">
    <property type="entry name" value="NOSTRIN, ISOFORM H"/>
    <property type="match status" value="1"/>
</dbReference>
<dbReference type="SUPFAM" id="SSF50044">
    <property type="entry name" value="SH3-domain"/>
    <property type="match status" value="1"/>
</dbReference>
<evidence type="ECO:0000313" key="13">
    <source>
        <dbReference type="Proteomes" id="UP001362899"/>
    </source>
</evidence>
<evidence type="ECO:0000259" key="11">
    <source>
        <dbReference type="PROSITE" id="PS51741"/>
    </source>
</evidence>
<feature type="region of interest" description="Disordered" evidence="9">
    <location>
        <begin position="436"/>
        <end position="476"/>
    </location>
</feature>
<dbReference type="SUPFAM" id="SSF103657">
    <property type="entry name" value="BAR/IMD domain-like"/>
    <property type="match status" value="1"/>
</dbReference>
<dbReference type="GO" id="GO:0005543">
    <property type="term" value="F:phospholipid binding"/>
    <property type="evidence" value="ECO:0007669"/>
    <property type="project" value="TreeGrafter"/>
</dbReference>
<dbReference type="GO" id="GO:0120104">
    <property type="term" value="C:mitotic actomyosin contractile ring, proximal layer"/>
    <property type="evidence" value="ECO:0007669"/>
    <property type="project" value="TreeGrafter"/>
</dbReference>
<reference evidence="12 13" key="1">
    <citation type="journal article" date="2023" name="Elife">
        <title>Identification of key yeast species and microbe-microbe interactions impacting larval growth of Drosophila in the wild.</title>
        <authorList>
            <person name="Mure A."/>
            <person name="Sugiura Y."/>
            <person name="Maeda R."/>
            <person name="Honda K."/>
            <person name="Sakurai N."/>
            <person name="Takahashi Y."/>
            <person name="Watada M."/>
            <person name="Katoh T."/>
            <person name="Gotoh A."/>
            <person name="Gotoh Y."/>
            <person name="Taniguchi I."/>
            <person name="Nakamura K."/>
            <person name="Hayashi T."/>
            <person name="Katayama T."/>
            <person name="Uemura T."/>
            <person name="Hattori Y."/>
        </authorList>
    </citation>
    <scope>NUCLEOTIDE SEQUENCE [LARGE SCALE GENOMIC DNA]</scope>
    <source>
        <strain evidence="12 13">SB-73</strain>
    </source>
</reference>
<gene>
    <name evidence="12" type="ORF">DASB73_002920</name>
</gene>
<dbReference type="Proteomes" id="UP001362899">
    <property type="component" value="Unassembled WGS sequence"/>
</dbReference>
<feature type="compositionally biased region" description="Polar residues" evidence="9">
    <location>
        <begin position="449"/>
        <end position="476"/>
    </location>
</feature>
<dbReference type="InterPro" id="IPR027267">
    <property type="entry name" value="AH/BAR_dom_sf"/>
</dbReference>
<evidence type="ECO:0000256" key="4">
    <source>
        <dbReference type="ARBA" id="ARBA00022553"/>
    </source>
</evidence>
<dbReference type="EMBL" id="BTGC01000001">
    <property type="protein sequence ID" value="GMM49334.1"/>
    <property type="molecule type" value="Genomic_DNA"/>
</dbReference>
<sequence>MWANKFWGPDDVGYTRVIQRMHHAKQTCEEVQHYYKERLQIEADYAKKLASLSRKPLGTNDIGVIKNSFETVRSTTQQSATTHETVARQINEQILQPLEKFSSTMRDRRKQIEDVMAQLTKSKAHQNHITERDRQKYMAECNKISGLQAQQNLLNGKELERNNQKLDKAKFQVETLQRQYQESLKQLASTMETWNTEWHKSLDNFELIETERINFLKSSFWAYTNAISAACVSDDEICETVRTSLEKCDPVADLQLFAENAGTGNQIQDAPEFVNFLKGFSRDSQGTYHVAQFGDEFAKSNDENNNNNSTYNNNSSNMIASKSDVQEISDLGIPDFSATNATVKSASTSPHKKRSWAMPFKRLSNADSNLSTTSLDYAMPITDSPNHSANNSVTAIAQSLGNFSATSIKSAANGRQGGTAYSNANDSFNTSAQVNAYQSPTKSHPYAQLASNSPVCNNSDSHSSLQLGNKSHSAHSLSLDDPLLEALEKLKVSPVKARPKSSYVETKHIGHGYTPSTLSNLSNTSEQLRAAKSTTKRNVHRKQVGSMTFLPDVTSDGQPVIKHAKAIYDYRAAIPEEVSFRKGDVLLVVEMQEDGWWYCQVNGTEKYGLAPHNFLKTL</sequence>
<feature type="coiled-coil region" evidence="8">
    <location>
        <begin position="159"/>
        <end position="193"/>
    </location>
</feature>
<name>A0AAV5RCX6_STABA</name>
<evidence type="ECO:0000256" key="9">
    <source>
        <dbReference type="SAM" id="MobiDB-lite"/>
    </source>
</evidence>